<sequence length="165" mass="19044">MQTPYGLLFANREWILNGEETSFYHLRKILKPISVLCRMTTLYESLRWSVSTMQLLKTIKPITHVWSDQQLHIRWPPSLIGGGPMDDGEDFFGQPEFSNALHITHCRPSDHIDVIAVASTLCAIDDNEDEGYKSFKKRLRINSADWKSDYVDLVDVLKEICEICK</sequence>
<reference evidence="1" key="1">
    <citation type="submission" date="2022-01" db="EMBL/GenBank/DDBJ databases">
        <title>Genome Sequence Resource for Two Populations of Ditylenchus destructor, the Migratory Endoparasitic Phytonematode.</title>
        <authorList>
            <person name="Zhang H."/>
            <person name="Lin R."/>
            <person name="Xie B."/>
        </authorList>
    </citation>
    <scope>NUCLEOTIDE SEQUENCE</scope>
    <source>
        <strain evidence="1">BazhouSP</strain>
    </source>
</reference>
<accession>A0AAD4MDM1</accession>
<name>A0AAD4MDM1_9BILA</name>
<dbReference type="Proteomes" id="UP001201812">
    <property type="component" value="Unassembled WGS sequence"/>
</dbReference>
<evidence type="ECO:0000313" key="2">
    <source>
        <dbReference type="Proteomes" id="UP001201812"/>
    </source>
</evidence>
<comment type="caution">
    <text evidence="1">The sequence shown here is derived from an EMBL/GenBank/DDBJ whole genome shotgun (WGS) entry which is preliminary data.</text>
</comment>
<keyword evidence="2" id="KW-1185">Reference proteome</keyword>
<gene>
    <name evidence="1" type="ORF">DdX_22409</name>
</gene>
<evidence type="ECO:0000313" key="1">
    <source>
        <dbReference type="EMBL" id="KAI1690573.1"/>
    </source>
</evidence>
<dbReference type="EMBL" id="JAKKPZ010001155">
    <property type="protein sequence ID" value="KAI1690573.1"/>
    <property type="molecule type" value="Genomic_DNA"/>
</dbReference>
<proteinExistence type="predicted"/>
<dbReference type="AlphaFoldDB" id="A0AAD4MDM1"/>
<organism evidence="1 2">
    <name type="scientific">Ditylenchus destructor</name>
    <dbReference type="NCBI Taxonomy" id="166010"/>
    <lineage>
        <taxon>Eukaryota</taxon>
        <taxon>Metazoa</taxon>
        <taxon>Ecdysozoa</taxon>
        <taxon>Nematoda</taxon>
        <taxon>Chromadorea</taxon>
        <taxon>Rhabditida</taxon>
        <taxon>Tylenchina</taxon>
        <taxon>Tylenchomorpha</taxon>
        <taxon>Sphaerularioidea</taxon>
        <taxon>Anguinidae</taxon>
        <taxon>Anguininae</taxon>
        <taxon>Ditylenchus</taxon>
    </lineage>
</organism>
<protein>
    <submittedName>
        <fullName evidence="1">Uncharacterized protein</fullName>
    </submittedName>
</protein>